<dbReference type="AlphaFoldDB" id="A0A061EDQ6"/>
<protein>
    <submittedName>
        <fullName evidence="1">Uncharacterized protein</fullName>
    </submittedName>
</protein>
<dbReference type="HOGENOM" id="CLU_1858875_0_0_1"/>
<reference evidence="1 2" key="1">
    <citation type="journal article" date="2013" name="Genome Biol.">
        <title>The genome sequence of the most widely cultivated cacao type and its use to identify candidate genes regulating pod color.</title>
        <authorList>
            <person name="Motamayor J.C."/>
            <person name="Mockaitis K."/>
            <person name="Schmutz J."/>
            <person name="Haiminen N."/>
            <person name="Iii D.L."/>
            <person name="Cornejo O."/>
            <person name="Findley S.D."/>
            <person name="Zheng P."/>
            <person name="Utro F."/>
            <person name="Royaert S."/>
            <person name="Saski C."/>
            <person name="Jenkins J."/>
            <person name="Podicheti R."/>
            <person name="Zhao M."/>
            <person name="Scheffler B.E."/>
            <person name="Stack J.C."/>
            <person name="Feltus F.A."/>
            <person name="Mustiga G.M."/>
            <person name="Amores F."/>
            <person name="Phillips W."/>
            <person name="Marelli J.P."/>
            <person name="May G.D."/>
            <person name="Shapiro H."/>
            <person name="Ma J."/>
            <person name="Bustamante C.D."/>
            <person name="Schnell R.J."/>
            <person name="Main D."/>
            <person name="Gilbert D."/>
            <person name="Parida L."/>
            <person name="Kuhn D.N."/>
        </authorList>
    </citation>
    <scope>NUCLEOTIDE SEQUENCE [LARGE SCALE GENOMIC DNA]</scope>
    <source>
        <strain evidence="2">cv. Matina 1-6</strain>
    </source>
</reference>
<keyword evidence="2" id="KW-1185">Reference proteome</keyword>
<gene>
    <name evidence="1" type="ORF">TCM_010283</name>
</gene>
<proteinExistence type="predicted"/>
<dbReference type="EMBL" id="CM001880">
    <property type="protein sequence ID" value="EOY00419.1"/>
    <property type="molecule type" value="Genomic_DNA"/>
</dbReference>
<sequence>MRHCHMPGVSIKHVEVTCQGVRNELEMGAAAGAQGKYNAHNLADEGRVRDLGRRRKDCGVPLGHGPPTYRLNWIRTYADQAHICMHASVNIVIRIYFTFPSYFSLVMLMDDDSEVDGDRVHREGMAKPLQALIEKILF</sequence>
<organism evidence="1 2">
    <name type="scientific">Theobroma cacao</name>
    <name type="common">Cacao</name>
    <name type="synonym">Cocoa</name>
    <dbReference type="NCBI Taxonomy" id="3641"/>
    <lineage>
        <taxon>Eukaryota</taxon>
        <taxon>Viridiplantae</taxon>
        <taxon>Streptophyta</taxon>
        <taxon>Embryophyta</taxon>
        <taxon>Tracheophyta</taxon>
        <taxon>Spermatophyta</taxon>
        <taxon>Magnoliopsida</taxon>
        <taxon>eudicotyledons</taxon>
        <taxon>Gunneridae</taxon>
        <taxon>Pentapetalae</taxon>
        <taxon>rosids</taxon>
        <taxon>malvids</taxon>
        <taxon>Malvales</taxon>
        <taxon>Malvaceae</taxon>
        <taxon>Byttnerioideae</taxon>
        <taxon>Theobroma</taxon>
    </lineage>
</organism>
<dbReference type="Proteomes" id="UP000026915">
    <property type="component" value="Chromosome 2"/>
</dbReference>
<name>A0A061EDQ6_THECC</name>
<evidence type="ECO:0000313" key="1">
    <source>
        <dbReference type="EMBL" id="EOY00419.1"/>
    </source>
</evidence>
<dbReference type="Gramene" id="EOY00419">
    <property type="protein sequence ID" value="EOY00419"/>
    <property type="gene ID" value="TCM_010283"/>
</dbReference>
<accession>A0A061EDQ6</accession>
<evidence type="ECO:0000313" key="2">
    <source>
        <dbReference type="Proteomes" id="UP000026915"/>
    </source>
</evidence>
<dbReference type="InParanoid" id="A0A061EDQ6"/>